<dbReference type="InterPro" id="IPR027417">
    <property type="entry name" value="P-loop_NTPase"/>
</dbReference>
<accession>A0ABV2YJC3</accession>
<dbReference type="Gene3D" id="3.40.50.300">
    <property type="entry name" value="P-loop containing nucleotide triphosphate hydrolases"/>
    <property type="match status" value="1"/>
</dbReference>
<feature type="compositionally biased region" description="Basic and acidic residues" evidence="1">
    <location>
        <begin position="776"/>
        <end position="790"/>
    </location>
</feature>
<name>A0ABV2YJC3_9ACTN</name>
<comment type="caution">
    <text evidence="3">The sequence shown here is derived from an EMBL/GenBank/DDBJ whole genome shotgun (WGS) entry which is preliminary data.</text>
</comment>
<gene>
    <name evidence="3" type="ORF">AB0E65_16530</name>
</gene>
<dbReference type="EMBL" id="JBEZUR010000023">
    <property type="protein sequence ID" value="MEU3555802.1"/>
    <property type="molecule type" value="Genomic_DNA"/>
</dbReference>
<protein>
    <submittedName>
        <fullName evidence="3">Tetratricopeptide repeat protein</fullName>
    </submittedName>
</protein>
<evidence type="ECO:0000259" key="2">
    <source>
        <dbReference type="Pfam" id="PF05729"/>
    </source>
</evidence>
<sequence>MIGTFPDFAPSLVTRDVAWEETDRCVVVTGPAGVGKTQFAASLAAGLWDDGLDLLVWANASVSAVQIVETYAEVALELAIPGAPLHDPRAAAEVFLRWLAVTGRRWLVVLDGVDDVAEIARWLPQGKGPGIRVVVTTRGDGPPGPYEGLRSLRLEPFSPADAVAYVHERLTEEERGDLYDEREAAVLAERLHGFPAALALAVAYVAQQGCAIPAYLERLRGVDTAHLAACEAGERAVAAAVLLALRAVEEADRTRFALPLVRLMAHFDPQGHPLYLLSTGAVRAHLCALLGRGGRSLLRVSRSREARLVVRALNLLRAYGLVAVDPDEGQVARAVRTCGPVNAVVRADVPREEAEGLVRLAADALHQWAVELELPDSDVCFRPVLRANARVLVELGGPLLLSPDPHPVLAVTGESLLADCLHEEAVAHGEEHLRLLTAALGRRHPATLDARADLAAAYGCDGREREALDVLIELLPDREAVHGADAPETTETRARLGHAYFGVERGAEAVRHLRDAVDRLTVLFGADDERTWAAHHSLAVAHAYIGRPREAIRLCSELLAGRLSAGDADDPAVLALRHDLVLLHVEAGLAGQGVRLGELTVAECTRVLGPDDPGTLSALTVAAVAHRVAGNVRQALRHAERGAQGLERCLGADRRLSLDALSELAHALHAGGQERRALEMREHLLGRREHLEGPGHLRILGACHELALSYAAAGRREEALRLLERAVAGRTDAVGPDDPETLRYRHEVAAVHRAWGRTDGARLLATRLLADQERALEPGHPDTGRTRKLLEGLGSGA</sequence>
<dbReference type="Proteomes" id="UP001550850">
    <property type="component" value="Unassembled WGS sequence"/>
</dbReference>
<feature type="region of interest" description="Disordered" evidence="1">
    <location>
        <begin position="776"/>
        <end position="797"/>
    </location>
</feature>
<dbReference type="Gene3D" id="1.25.40.10">
    <property type="entry name" value="Tetratricopeptide repeat domain"/>
    <property type="match status" value="3"/>
</dbReference>
<dbReference type="PANTHER" id="PTHR46082:SF6">
    <property type="entry name" value="AAA+ ATPASE DOMAIN-CONTAINING PROTEIN-RELATED"/>
    <property type="match status" value="1"/>
</dbReference>
<dbReference type="Pfam" id="PF05729">
    <property type="entry name" value="NACHT"/>
    <property type="match status" value="1"/>
</dbReference>
<dbReference type="PANTHER" id="PTHR46082">
    <property type="entry name" value="ATP/GTP-BINDING PROTEIN-RELATED"/>
    <property type="match status" value="1"/>
</dbReference>
<evidence type="ECO:0000313" key="4">
    <source>
        <dbReference type="Proteomes" id="UP001550850"/>
    </source>
</evidence>
<keyword evidence="4" id="KW-1185">Reference proteome</keyword>
<dbReference type="RefSeq" id="WP_159105696.1">
    <property type="nucleotide sequence ID" value="NZ_BEVZ01000006.1"/>
</dbReference>
<evidence type="ECO:0000313" key="3">
    <source>
        <dbReference type="EMBL" id="MEU3555802.1"/>
    </source>
</evidence>
<dbReference type="SUPFAM" id="SSF52540">
    <property type="entry name" value="P-loop containing nucleoside triphosphate hydrolases"/>
    <property type="match status" value="1"/>
</dbReference>
<dbReference type="SUPFAM" id="SSF48452">
    <property type="entry name" value="TPR-like"/>
    <property type="match status" value="2"/>
</dbReference>
<dbReference type="Pfam" id="PF13374">
    <property type="entry name" value="TPR_10"/>
    <property type="match status" value="2"/>
</dbReference>
<dbReference type="InterPro" id="IPR007111">
    <property type="entry name" value="NACHT_NTPase"/>
</dbReference>
<evidence type="ECO:0000256" key="1">
    <source>
        <dbReference type="SAM" id="MobiDB-lite"/>
    </source>
</evidence>
<reference evidence="3 4" key="1">
    <citation type="submission" date="2024-06" db="EMBL/GenBank/DDBJ databases">
        <title>The Natural Products Discovery Center: Release of the First 8490 Sequenced Strains for Exploring Actinobacteria Biosynthetic Diversity.</title>
        <authorList>
            <person name="Kalkreuter E."/>
            <person name="Kautsar S.A."/>
            <person name="Yang D."/>
            <person name="Bader C.D."/>
            <person name="Teijaro C.N."/>
            <person name="Fluegel L."/>
            <person name="Davis C.M."/>
            <person name="Simpson J.R."/>
            <person name="Lauterbach L."/>
            <person name="Steele A.D."/>
            <person name="Gui C."/>
            <person name="Meng S."/>
            <person name="Li G."/>
            <person name="Viehrig K."/>
            <person name="Ye F."/>
            <person name="Su P."/>
            <person name="Kiefer A.F."/>
            <person name="Nichols A."/>
            <person name="Cepeda A.J."/>
            <person name="Yan W."/>
            <person name="Fan B."/>
            <person name="Jiang Y."/>
            <person name="Adhikari A."/>
            <person name="Zheng C.-J."/>
            <person name="Schuster L."/>
            <person name="Cowan T.M."/>
            <person name="Smanski M.J."/>
            <person name="Chevrette M.G."/>
            <person name="De Carvalho L.P.S."/>
            <person name="Shen B."/>
        </authorList>
    </citation>
    <scope>NUCLEOTIDE SEQUENCE [LARGE SCALE GENOMIC DNA]</scope>
    <source>
        <strain evidence="3 4">NPDC038104</strain>
    </source>
</reference>
<dbReference type="Pfam" id="PF13424">
    <property type="entry name" value="TPR_12"/>
    <property type="match status" value="1"/>
</dbReference>
<dbReference type="InterPro" id="IPR011990">
    <property type="entry name" value="TPR-like_helical_dom_sf"/>
</dbReference>
<proteinExistence type="predicted"/>
<dbReference type="InterPro" id="IPR053137">
    <property type="entry name" value="NLR-like"/>
</dbReference>
<organism evidence="3 4">
    <name type="scientific">Streptomyces fragilis</name>
    <dbReference type="NCBI Taxonomy" id="67301"/>
    <lineage>
        <taxon>Bacteria</taxon>
        <taxon>Bacillati</taxon>
        <taxon>Actinomycetota</taxon>
        <taxon>Actinomycetes</taxon>
        <taxon>Kitasatosporales</taxon>
        <taxon>Streptomycetaceae</taxon>
        <taxon>Streptomyces</taxon>
    </lineage>
</organism>
<feature type="domain" description="NACHT" evidence="2">
    <location>
        <begin position="24"/>
        <end position="172"/>
    </location>
</feature>